<evidence type="ECO:0000259" key="2">
    <source>
        <dbReference type="Pfam" id="PF08044"/>
    </source>
</evidence>
<accession>A0A1H9P899</accession>
<dbReference type="AlphaFoldDB" id="A0A1H9P899"/>
<dbReference type="EMBL" id="FOGI01000003">
    <property type="protein sequence ID" value="SER44291.1"/>
    <property type="molecule type" value="Genomic_DNA"/>
</dbReference>
<organism evidence="3 4">
    <name type="scientific">Actinokineospora terrae</name>
    <dbReference type="NCBI Taxonomy" id="155974"/>
    <lineage>
        <taxon>Bacteria</taxon>
        <taxon>Bacillati</taxon>
        <taxon>Actinomycetota</taxon>
        <taxon>Actinomycetes</taxon>
        <taxon>Pseudonocardiales</taxon>
        <taxon>Pseudonocardiaceae</taxon>
        <taxon>Actinokineospora</taxon>
    </lineage>
</organism>
<dbReference type="Proteomes" id="UP000199051">
    <property type="component" value="Unassembled WGS sequence"/>
</dbReference>
<dbReference type="STRING" id="155974.SAMN04487818_103332"/>
<sequence length="132" mass="13899">MGTGREANIRVGTSEREQAVAALADHLANGRLDLTEYEQRVTAAAAARTRADLLTLFDDLPEPGPFVAAAVAVVPRADDPLLERPAPRRNTRGLAVFLGVAAVSTLVVVAVTATWWALAPLAVMALILVFAS</sequence>
<dbReference type="RefSeq" id="WP_092775760.1">
    <property type="nucleotide sequence ID" value="NZ_FOGI01000003.1"/>
</dbReference>
<dbReference type="InterPro" id="IPR012551">
    <property type="entry name" value="DUF1707_SHOCT-like"/>
</dbReference>
<feature type="transmembrane region" description="Helical" evidence="1">
    <location>
        <begin position="94"/>
        <end position="118"/>
    </location>
</feature>
<protein>
    <recommendedName>
        <fullName evidence="2">DUF1707 domain-containing protein</fullName>
    </recommendedName>
</protein>
<proteinExistence type="predicted"/>
<evidence type="ECO:0000313" key="3">
    <source>
        <dbReference type="EMBL" id="SER44291.1"/>
    </source>
</evidence>
<reference evidence="4" key="1">
    <citation type="submission" date="2016-10" db="EMBL/GenBank/DDBJ databases">
        <authorList>
            <person name="Varghese N."/>
            <person name="Submissions S."/>
        </authorList>
    </citation>
    <scope>NUCLEOTIDE SEQUENCE [LARGE SCALE GENOMIC DNA]</scope>
    <source>
        <strain evidence="4">DSM 44260</strain>
    </source>
</reference>
<name>A0A1H9P899_9PSEU</name>
<evidence type="ECO:0000313" key="4">
    <source>
        <dbReference type="Proteomes" id="UP000199051"/>
    </source>
</evidence>
<feature type="domain" description="DUF1707" evidence="2">
    <location>
        <begin position="9"/>
        <end position="61"/>
    </location>
</feature>
<evidence type="ECO:0000256" key="1">
    <source>
        <dbReference type="SAM" id="Phobius"/>
    </source>
</evidence>
<keyword evidence="4" id="KW-1185">Reference proteome</keyword>
<keyword evidence="1" id="KW-1133">Transmembrane helix</keyword>
<gene>
    <name evidence="3" type="ORF">SAMN04487818_103332</name>
</gene>
<dbReference type="Pfam" id="PF08044">
    <property type="entry name" value="DUF1707"/>
    <property type="match status" value="1"/>
</dbReference>
<keyword evidence="1" id="KW-0472">Membrane</keyword>
<keyword evidence="1" id="KW-0812">Transmembrane</keyword>